<keyword evidence="4" id="KW-0812">Transmembrane</keyword>
<evidence type="ECO:0000256" key="9">
    <source>
        <dbReference type="ARBA" id="ARBA00023136"/>
    </source>
</evidence>
<feature type="domain" description="Response regulatory" evidence="11">
    <location>
        <begin position="18"/>
        <end position="138"/>
    </location>
</feature>
<dbReference type="PROSITE" id="PS50110">
    <property type="entry name" value="RESPONSE_REGULATORY"/>
    <property type="match status" value="1"/>
</dbReference>
<dbReference type="InterPro" id="IPR036641">
    <property type="entry name" value="HPT_dom_sf"/>
</dbReference>
<keyword evidence="9" id="KW-0472">Membrane</keyword>
<dbReference type="Pfam" id="PF00072">
    <property type="entry name" value="Response_reg"/>
    <property type="match status" value="1"/>
</dbReference>
<dbReference type="Gene3D" id="3.40.50.2300">
    <property type="match status" value="1"/>
</dbReference>
<dbReference type="Proteomes" id="UP000277007">
    <property type="component" value="Unassembled WGS sequence"/>
</dbReference>
<evidence type="ECO:0000256" key="5">
    <source>
        <dbReference type="ARBA" id="ARBA00022741"/>
    </source>
</evidence>
<evidence type="ECO:0000256" key="6">
    <source>
        <dbReference type="ARBA" id="ARBA00022840"/>
    </source>
</evidence>
<keyword evidence="13" id="KW-1185">Reference proteome</keyword>
<dbReference type="SUPFAM" id="SSF47226">
    <property type="entry name" value="Histidine-containing phosphotransfer domain, HPT domain"/>
    <property type="match status" value="1"/>
</dbReference>
<accession>A0A3S0I455</accession>
<feature type="modified residue" description="4-aspartylphosphate" evidence="10">
    <location>
        <position position="70"/>
    </location>
</feature>
<protein>
    <submittedName>
        <fullName evidence="12">Response regulator</fullName>
    </submittedName>
</protein>
<dbReference type="InterPro" id="IPR001789">
    <property type="entry name" value="Sig_transdc_resp-reg_receiver"/>
</dbReference>
<dbReference type="SUPFAM" id="SSF52172">
    <property type="entry name" value="CheY-like"/>
    <property type="match status" value="1"/>
</dbReference>
<evidence type="ECO:0000256" key="4">
    <source>
        <dbReference type="ARBA" id="ARBA00022692"/>
    </source>
</evidence>
<dbReference type="GO" id="GO:0004672">
    <property type="term" value="F:protein kinase activity"/>
    <property type="evidence" value="ECO:0007669"/>
    <property type="project" value="UniProtKB-ARBA"/>
</dbReference>
<dbReference type="InterPro" id="IPR008207">
    <property type="entry name" value="Sig_transdc_His_kin_Hpt_dom"/>
</dbReference>
<keyword evidence="2" id="KW-1003">Cell membrane</keyword>
<sequence>MGFPSSTPASPSPHRPLRVLVAEDEAVNRMTALALLRRAGHSVVTVEDGPSAVDAATGGEGGGFDVLLMDLGLPGFDGDEAVRRIRSHPNHNPRLRILMLTASATPDGLSRCQSCGADGVLTKPLQLEALEAALAGAPAVSDRPAPNGRPIDHAAIATMRGLLPADRVAALTAKTAVTLRTYHADLDSAWNEGDARQAGAMAHKIAGVSGQYGCVALRRAAQGLEAVLETQGLVGEATISARQSFDAAYGPALAYLDGVAAGG</sequence>
<reference evidence="12 13" key="1">
    <citation type="submission" date="2018-12" db="EMBL/GenBank/DDBJ databases">
        <authorList>
            <person name="Yang Y."/>
        </authorList>
    </citation>
    <scope>NUCLEOTIDE SEQUENCE [LARGE SCALE GENOMIC DNA]</scope>
    <source>
        <strain evidence="12 13">L-25-5w-1</strain>
    </source>
</reference>
<dbReference type="PANTHER" id="PTHR45339:SF1">
    <property type="entry name" value="HYBRID SIGNAL TRANSDUCTION HISTIDINE KINASE J"/>
    <property type="match status" value="1"/>
</dbReference>
<dbReference type="Pfam" id="PF01627">
    <property type="entry name" value="Hpt"/>
    <property type="match status" value="1"/>
</dbReference>
<evidence type="ECO:0000313" key="12">
    <source>
        <dbReference type="EMBL" id="RTR24318.1"/>
    </source>
</evidence>
<dbReference type="GO" id="GO:0000160">
    <property type="term" value="P:phosphorelay signal transduction system"/>
    <property type="evidence" value="ECO:0007669"/>
    <property type="project" value="UniProtKB-KW"/>
</dbReference>
<name>A0A3S0I455_9PROT</name>
<dbReference type="EMBL" id="RXMA01000001">
    <property type="protein sequence ID" value="RTR24318.1"/>
    <property type="molecule type" value="Genomic_DNA"/>
</dbReference>
<dbReference type="Gene3D" id="1.20.120.160">
    <property type="entry name" value="HPT domain"/>
    <property type="match status" value="1"/>
</dbReference>
<evidence type="ECO:0000256" key="3">
    <source>
        <dbReference type="ARBA" id="ARBA00022553"/>
    </source>
</evidence>
<evidence type="ECO:0000256" key="8">
    <source>
        <dbReference type="ARBA" id="ARBA00023012"/>
    </source>
</evidence>
<dbReference type="SMART" id="SM00448">
    <property type="entry name" value="REC"/>
    <property type="match status" value="1"/>
</dbReference>
<comment type="caution">
    <text evidence="12">The sequence shown here is derived from an EMBL/GenBank/DDBJ whole genome shotgun (WGS) entry which is preliminary data.</text>
</comment>
<keyword evidence="8" id="KW-0902">Two-component regulatory system</keyword>
<dbReference type="PANTHER" id="PTHR45339">
    <property type="entry name" value="HYBRID SIGNAL TRANSDUCTION HISTIDINE KINASE J"/>
    <property type="match status" value="1"/>
</dbReference>
<evidence type="ECO:0000256" key="7">
    <source>
        <dbReference type="ARBA" id="ARBA00022989"/>
    </source>
</evidence>
<gene>
    <name evidence="12" type="ORF">EJ903_00600</name>
</gene>
<evidence type="ECO:0000256" key="10">
    <source>
        <dbReference type="PROSITE-ProRule" id="PRU00169"/>
    </source>
</evidence>
<dbReference type="CDD" id="cd17546">
    <property type="entry name" value="REC_hyHK_CKI1_RcsC-like"/>
    <property type="match status" value="1"/>
</dbReference>
<evidence type="ECO:0000259" key="11">
    <source>
        <dbReference type="PROSITE" id="PS50110"/>
    </source>
</evidence>
<evidence type="ECO:0000313" key="13">
    <source>
        <dbReference type="Proteomes" id="UP000277007"/>
    </source>
</evidence>
<keyword evidence="7" id="KW-1133">Transmembrane helix</keyword>
<keyword evidence="6" id="KW-0067">ATP-binding</keyword>
<keyword evidence="3 10" id="KW-0597">Phosphoprotein</keyword>
<dbReference type="AlphaFoldDB" id="A0A3S0I455"/>
<evidence type="ECO:0000256" key="2">
    <source>
        <dbReference type="ARBA" id="ARBA00022475"/>
    </source>
</evidence>
<proteinExistence type="predicted"/>
<evidence type="ECO:0000256" key="1">
    <source>
        <dbReference type="ARBA" id="ARBA00004651"/>
    </source>
</evidence>
<dbReference type="GO" id="GO:0005886">
    <property type="term" value="C:plasma membrane"/>
    <property type="evidence" value="ECO:0007669"/>
    <property type="project" value="UniProtKB-SubCell"/>
</dbReference>
<organism evidence="12 13">
    <name type="scientific">Azospirillum griseum</name>
    <dbReference type="NCBI Taxonomy" id="2496639"/>
    <lineage>
        <taxon>Bacteria</taxon>
        <taxon>Pseudomonadati</taxon>
        <taxon>Pseudomonadota</taxon>
        <taxon>Alphaproteobacteria</taxon>
        <taxon>Rhodospirillales</taxon>
        <taxon>Azospirillaceae</taxon>
        <taxon>Azospirillum</taxon>
    </lineage>
</organism>
<dbReference type="RefSeq" id="WP_126611154.1">
    <property type="nucleotide sequence ID" value="NZ_JBHUCY010000064.1"/>
</dbReference>
<comment type="subcellular location">
    <subcellularLocation>
        <location evidence="1">Cell membrane</location>
        <topology evidence="1">Multi-pass membrane protein</topology>
    </subcellularLocation>
</comment>
<dbReference type="OrthoDB" id="7305019at2"/>
<keyword evidence="5" id="KW-0547">Nucleotide-binding</keyword>
<dbReference type="InterPro" id="IPR011006">
    <property type="entry name" value="CheY-like_superfamily"/>
</dbReference>
<dbReference type="GO" id="GO:0005524">
    <property type="term" value="F:ATP binding"/>
    <property type="evidence" value="ECO:0007669"/>
    <property type="project" value="UniProtKB-KW"/>
</dbReference>